<dbReference type="InterPro" id="IPR031052">
    <property type="entry name" value="FHY3/FAR1"/>
</dbReference>
<evidence type="ECO:0000256" key="3">
    <source>
        <dbReference type="ARBA" id="ARBA00022771"/>
    </source>
</evidence>
<gene>
    <name evidence="8" type="ORF">GIB67_029534</name>
</gene>
<dbReference type="PROSITE" id="PS50966">
    <property type="entry name" value="ZF_SWIM"/>
    <property type="match status" value="1"/>
</dbReference>
<dbReference type="PANTHER" id="PTHR31669:SF283">
    <property type="entry name" value="PROTEIN FAR1-RELATED SEQUENCE"/>
    <property type="match status" value="1"/>
</dbReference>
<keyword evidence="2 6" id="KW-0479">Metal-binding</keyword>
<sequence>MRTFAKDGKKLEPKNYKVLYNGVEKEVQYSCSLFKFNGILCRHALYILNQKGVNEIPSQYIVKRKQKDFKRKYNVDVVDNVVISNPVSPYDNLFWRAGKIVEEAAISKSTYKIVLDELNGLLAKIRLDDDSIGKVIEEGVELGEHSKVLNPPQSKRVGRPKQNRF</sequence>
<comment type="similarity">
    <text evidence="1 6">Belongs to the FHY3/FAR1 family.</text>
</comment>
<evidence type="ECO:0000256" key="4">
    <source>
        <dbReference type="ARBA" id="ARBA00022833"/>
    </source>
</evidence>
<reference evidence="8 9" key="1">
    <citation type="journal article" date="2020" name="IScience">
        <title>Genome Sequencing of the Endangered Kingdonia uniflora (Circaeasteraceae, Ranunculales) Reveals Potential Mechanisms of Evolutionary Specialization.</title>
        <authorList>
            <person name="Sun Y."/>
            <person name="Deng T."/>
            <person name="Zhang A."/>
            <person name="Moore M.J."/>
            <person name="Landis J.B."/>
            <person name="Lin N."/>
            <person name="Zhang H."/>
            <person name="Zhang X."/>
            <person name="Huang J."/>
            <person name="Zhang X."/>
            <person name="Sun H."/>
            <person name="Wang H."/>
        </authorList>
    </citation>
    <scope>NUCLEOTIDE SEQUENCE [LARGE SCALE GENOMIC DNA]</scope>
    <source>
        <strain evidence="8">TB1705</strain>
        <tissue evidence="8">Leaf</tissue>
    </source>
</reference>
<organism evidence="8 9">
    <name type="scientific">Kingdonia uniflora</name>
    <dbReference type="NCBI Taxonomy" id="39325"/>
    <lineage>
        <taxon>Eukaryota</taxon>
        <taxon>Viridiplantae</taxon>
        <taxon>Streptophyta</taxon>
        <taxon>Embryophyta</taxon>
        <taxon>Tracheophyta</taxon>
        <taxon>Spermatophyta</taxon>
        <taxon>Magnoliopsida</taxon>
        <taxon>Ranunculales</taxon>
        <taxon>Circaeasteraceae</taxon>
        <taxon>Kingdonia</taxon>
    </lineage>
</organism>
<dbReference type="InterPro" id="IPR007527">
    <property type="entry name" value="Znf_SWIM"/>
</dbReference>
<dbReference type="Pfam" id="PF04434">
    <property type="entry name" value="SWIM"/>
    <property type="match status" value="1"/>
</dbReference>
<comment type="caution">
    <text evidence="8">The sequence shown here is derived from an EMBL/GenBank/DDBJ whole genome shotgun (WGS) entry which is preliminary data.</text>
</comment>
<dbReference type="Proteomes" id="UP000541444">
    <property type="component" value="Unassembled WGS sequence"/>
</dbReference>
<evidence type="ECO:0000256" key="5">
    <source>
        <dbReference type="PROSITE-ProRule" id="PRU00325"/>
    </source>
</evidence>
<protein>
    <recommendedName>
        <fullName evidence="6">Protein FAR1-RELATED SEQUENCE</fullName>
    </recommendedName>
</protein>
<dbReference type="InterPro" id="IPR006564">
    <property type="entry name" value="Znf_PMZ"/>
</dbReference>
<dbReference type="GO" id="GO:0008270">
    <property type="term" value="F:zinc ion binding"/>
    <property type="evidence" value="ECO:0007669"/>
    <property type="project" value="UniProtKB-UniRule"/>
</dbReference>
<evidence type="ECO:0000256" key="6">
    <source>
        <dbReference type="RuleBase" id="RU367018"/>
    </source>
</evidence>
<keyword evidence="9" id="KW-1185">Reference proteome</keyword>
<proteinExistence type="inferred from homology"/>
<dbReference type="OrthoDB" id="1931598at2759"/>
<dbReference type="EMBL" id="JACGCM010000445">
    <property type="protein sequence ID" value="KAF6172116.1"/>
    <property type="molecule type" value="Genomic_DNA"/>
</dbReference>
<name>A0A7J7NY40_9MAGN</name>
<comment type="function">
    <text evidence="6">Putative transcription activator involved in regulating light control of development.</text>
</comment>
<feature type="domain" description="SWIM-type" evidence="7">
    <location>
        <begin position="16"/>
        <end position="52"/>
    </location>
</feature>
<evidence type="ECO:0000313" key="8">
    <source>
        <dbReference type="EMBL" id="KAF6172116.1"/>
    </source>
</evidence>
<keyword evidence="4 6" id="KW-0862">Zinc</keyword>
<keyword evidence="3 5" id="KW-0863">Zinc-finger</keyword>
<dbReference type="GO" id="GO:0006355">
    <property type="term" value="P:regulation of DNA-templated transcription"/>
    <property type="evidence" value="ECO:0007669"/>
    <property type="project" value="UniProtKB-UniRule"/>
</dbReference>
<dbReference type="AlphaFoldDB" id="A0A7J7NY40"/>
<keyword evidence="6" id="KW-0539">Nucleus</keyword>
<dbReference type="SMART" id="SM00575">
    <property type="entry name" value="ZnF_PMZ"/>
    <property type="match status" value="1"/>
</dbReference>
<dbReference type="GO" id="GO:0005634">
    <property type="term" value="C:nucleus"/>
    <property type="evidence" value="ECO:0007669"/>
    <property type="project" value="UniProtKB-SubCell"/>
</dbReference>
<evidence type="ECO:0000256" key="2">
    <source>
        <dbReference type="ARBA" id="ARBA00022723"/>
    </source>
</evidence>
<accession>A0A7J7NY40</accession>
<evidence type="ECO:0000259" key="7">
    <source>
        <dbReference type="PROSITE" id="PS50966"/>
    </source>
</evidence>
<comment type="subcellular location">
    <subcellularLocation>
        <location evidence="6">Nucleus</location>
    </subcellularLocation>
</comment>
<dbReference type="PANTHER" id="PTHR31669">
    <property type="entry name" value="PROTEIN FAR1-RELATED SEQUENCE 10-RELATED"/>
    <property type="match status" value="1"/>
</dbReference>
<evidence type="ECO:0000256" key="1">
    <source>
        <dbReference type="ARBA" id="ARBA00005889"/>
    </source>
</evidence>
<evidence type="ECO:0000313" key="9">
    <source>
        <dbReference type="Proteomes" id="UP000541444"/>
    </source>
</evidence>